<dbReference type="RefSeq" id="WP_142608816.1">
    <property type="nucleotide sequence ID" value="NZ_VDGG01000055.1"/>
</dbReference>
<organism evidence="3 4">
    <name type="scientific">Psychrobacillus soli</name>
    <dbReference type="NCBI Taxonomy" id="1543965"/>
    <lineage>
        <taxon>Bacteria</taxon>
        <taxon>Bacillati</taxon>
        <taxon>Bacillota</taxon>
        <taxon>Bacilli</taxon>
        <taxon>Bacillales</taxon>
        <taxon>Bacillaceae</taxon>
        <taxon>Psychrobacillus</taxon>
    </lineage>
</organism>
<feature type="binding site" evidence="2">
    <location>
        <position position="87"/>
    </location>
    <ligand>
        <name>substrate</name>
    </ligand>
</feature>
<accession>A0A544SQ29</accession>
<dbReference type="OrthoDB" id="4191603at2"/>
<dbReference type="PANTHER" id="PTHR10291">
    <property type="entry name" value="DEHYDRODOLICHYL DIPHOSPHATE SYNTHASE FAMILY MEMBER"/>
    <property type="match status" value="1"/>
</dbReference>
<dbReference type="InterPro" id="IPR001441">
    <property type="entry name" value="UPP_synth-like"/>
</dbReference>
<feature type="binding site" evidence="2">
    <location>
        <position position="38"/>
    </location>
    <ligand>
        <name>Mg(2+)</name>
        <dbReference type="ChEBI" id="CHEBI:18420"/>
    </ligand>
</feature>
<keyword evidence="1 2" id="KW-0808">Transferase</keyword>
<evidence type="ECO:0000256" key="2">
    <source>
        <dbReference type="HAMAP-Rule" id="MF_01139"/>
    </source>
</evidence>
<feature type="binding site" evidence="2">
    <location>
        <position position="89"/>
    </location>
    <ligand>
        <name>substrate</name>
    </ligand>
</feature>
<dbReference type="CDD" id="cd00475">
    <property type="entry name" value="Cis_IPPS"/>
    <property type="match status" value="1"/>
</dbReference>
<dbReference type="GO" id="GO:0008834">
    <property type="term" value="F:ditrans,polycis-undecaprenyl-diphosphate synthase [(2E,6E)-farnesyl-diphosphate specific] activity"/>
    <property type="evidence" value="ECO:0007669"/>
    <property type="project" value="TreeGrafter"/>
</dbReference>
<dbReference type="GO" id="GO:0030145">
    <property type="term" value="F:manganese ion binding"/>
    <property type="evidence" value="ECO:0007669"/>
    <property type="project" value="TreeGrafter"/>
</dbReference>
<feature type="active site" evidence="2">
    <location>
        <position position="38"/>
    </location>
</feature>
<feature type="binding site" evidence="2">
    <location>
        <position position="51"/>
    </location>
    <ligand>
        <name>substrate</name>
    </ligand>
</feature>
<dbReference type="Gene3D" id="3.40.1180.10">
    <property type="entry name" value="Decaprenyl diphosphate synthase-like"/>
    <property type="match status" value="1"/>
</dbReference>
<dbReference type="AlphaFoldDB" id="A0A544SQ29"/>
<comment type="caution">
    <text evidence="3">The sequence shown here is derived from an EMBL/GenBank/DDBJ whole genome shotgun (WGS) entry which is preliminary data.</text>
</comment>
<dbReference type="FunFam" id="3.40.1180.10:FF:000001">
    <property type="entry name" value="(2E,6E)-farnesyl-diphosphate-specific ditrans,polycis-undecaprenyl-diphosphate synthase"/>
    <property type="match status" value="1"/>
</dbReference>
<feature type="binding site" evidence="2">
    <location>
        <position position="43"/>
    </location>
    <ligand>
        <name>substrate</name>
    </ligand>
</feature>
<dbReference type="GO" id="GO:0000287">
    <property type="term" value="F:magnesium ion binding"/>
    <property type="evidence" value="ECO:0007669"/>
    <property type="project" value="UniProtKB-UniRule"/>
</dbReference>
<dbReference type="Pfam" id="PF01255">
    <property type="entry name" value="Prenyltransf"/>
    <property type="match status" value="1"/>
</dbReference>
<evidence type="ECO:0000256" key="1">
    <source>
        <dbReference type="ARBA" id="ARBA00022679"/>
    </source>
</evidence>
<dbReference type="PANTHER" id="PTHR10291:SF0">
    <property type="entry name" value="DEHYDRODOLICHYL DIPHOSPHATE SYNTHASE 2"/>
    <property type="match status" value="1"/>
</dbReference>
<keyword evidence="2" id="KW-0479">Metal-binding</keyword>
<proteinExistence type="inferred from homology"/>
<feature type="binding site" evidence="2">
    <location>
        <begin position="83"/>
        <end position="85"/>
    </location>
    <ligand>
        <name>substrate</name>
    </ligand>
</feature>
<feature type="binding site" evidence="2">
    <location>
        <position position="55"/>
    </location>
    <ligand>
        <name>substrate</name>
    </ligand>
</feature>
<feature type="binding site" evidence="2">
    <location>
        <begin position="212"/>
        <end position="214"/>
    </location>
    <ligand>
        <name>substrate</name>
    </ligand>
</feature>
<dbReference type="HAMAP" id="MF_01139">
    <property type="entry name" value="ISPT"/>
    <property type="match status" value="1"/>
</dbReference>
<keyword evidence="4" id="KW-1185">Reference proteome</keyword>
<dbReference type="GO" id="GO:0005829">
    <property type="term" value="C:cytosol"/>
    <property type="evidence" value="ECO:0007669"/>
    <property type="project" value="TreeGrafter"/>
</dbReference>
<dbReference type="NCBIfam" id="TIGR00055">
    <property type="entry name" value="uppS"/>
    <property type="match status" value="1"/>
</dbReference>
<dbReference type="GO" id="GO:0016094">
    <property type="term" value="P:polyprenol biosynthetic process"/>
    <property type="evidence" value="ECO:0007669"/>
    <property type="project" value="TreeGrafter"/>
</dbReference>
<evidence type="ECO:0000313" key="3">
    <source>
        <dbReference type="EMBL" id="TQR07260.1"/>
    </source>
</evidence>
<dbReference type="PROSITE" id="PS01066">
    <property type="entry name" value="UPP_SYNTHASE"/>
    <property type="match status" value="1"/>
</dbReference>
<dbReference type="InterPro" id="IPR018520">
    <property type="entry name" value="UPP_synth-like_CS"/>
</dbReference>
<gene>
    <name evidence="3" type="ORF">FG383_18140</name>
</gene>
<comment type="subunit">
    <text evidence="2">Homodimer.</text>
</comment>
<comment type="function">
    <text evidence="2">Catalyzes the condensation of isopentenyl diphosphate (IPP) with allylic pyrophosphates generating different type of terpenoids.</text>
</comment>
<dbReference type="NCBIfam" id="NF011405">
    <property type="entry name" value="PRK14830.1"/>
    <property type="match status" value="1"/>
</dbReference>
<feature type="binding site" evidence="2">
    <location>
        <position position="225"/>
    </location>
    <ligand>
        <name>Mg(2+)</name>
        <dbReference type="ChEBI" id="CHEBI:18420"/>
    </ligand>
</feature>
<feature type="binding site" evidence="2">
    <location>
        <position position="206"/>
    </location>
    <ligand>
        <name>substrate</name>
    </ligand>
</feature>
<dbReference type="EC" id="2.5.1.-" evidence="2"/>
<name>A0A544SQ29_9BACI</name>
<dbReference type="SUPFAM" id="SSF64005">
    <property type="entry name" value="Undecaprenyl diphosphate synthase"/>
    <property type="match status" value="1"/>
</dbReference>
<dbReference type="EMBL" id="VDGG01000055">
    <property type="protein sequence ID" value="TQR07260.1"/>
    <property type="molecule type" value="Genomic_DNA"/>
</dbReference>
<feature type="binding site" evidence="2">
    <location>
        <begin position="39"/>
        <end position="42"/>
    </location>
    <ligand>
        <name>substrate</name>
    </ligand>
</feature>
<sequence length="264" mass="30570">MLKKLIRKNERSISIPLEKRKENAQQEQLPSHIAIIMDGNGRWANKRALPRVAGHHEGMKTVKKITRFANKVGIKELTLYAFSTENWKRPKVEVEFLMRLPEEFLSTYLPELIEQNVQVRMMGNIQSLPEHTKRAVKKAMDQTANNDGLILNFALNYGSRDEIVQAVGQIAHEVQEGNITVEEISEELISNHLMTKHLSDPDLLIRTSGEVRLSNFMLWQLAYTEFWFTDTLWPDFDESCLMDAIENYQKRNRRYGGLKEGEGN</sequence>
<evidence type="ECO:0000313" key="4">
    <source>
        <dbReference type="Proteomes" id="UP000318937"/>
    </source>
</evidence>
<reference evidence="3 4" key="1">
    <citation type="submission" date="2019-05" db="EMBL/GenBank/DDBJ databases">
        <title>Psychrobacillus vulpis sp. nov., a new species isolated from feces of a red fox that inhabits in The Tablas de Daimiel Natural Park, Albacete, Spain.</title>
        <authorList>
            <person name="Rodriguez M."/>
            <person name="Reina J.C."/>
            <person name="Bejar V."/>
            <person name="Llamas I."/>
        </authorList>
    </citation>
    <scope>NUCLEOTIDE SEQUENCE [LARGE SCALE GENOMIC DNA]</scope>
    <source>
        <strain evidence="3 4">NHI-2</strain>
    </source>
</reference>
<feature type="active site" description="Proton acceptor" evidence="2">
    <location>
        <position position="86"/>
    </location>
</feature>
<dbReference type="Proteomes" id="UP000318937">
    <property type="component" value="Unassembled WGS sequence"/>
</dbReference>
<keyword evidence="2" id="KW-0460">Magnesium</keyword>
<dbReference type="InterPro" id="IPR036424">
    <property type="entry name" value="UPP_synth-like_sf"/>
</dbReference>
<protein>
    <recommendedName>
        <fullName evidence="2">Isoprenyl transferase</fullName>
        <ecNumber evidence="2">2.5.1.-</ecNumber>
    </recommendedName>
</protein>
<comment type="similarity">
    <text evidence="2">Belongs to the UPP synthase family.</text>
</comment>
<comment type="cofactor">
    <cofactor evidence="2">
        <name>Mg(2+)</name>
        <dbReference type="ChEBI" id="CHEBI:18420"/>
    </cofactor>
    <text evidence="2">Binds 2 magnesium ions per subunit.</text>
</comment>